<dbReference type="EMBL" id="VFML01000002">
    <property type="protein sequence ID" value="TQI93777.1"/>
    <property type="molecule type" value="Genomic_DNA"/>
</dbReference>
<evidence type="ECO:0000259" key="3">
    <source>
        <dbReference type="Pfam" id="PF01557"/>
    </source>
</evidence>
<feature type="binding site" evidence="2">
    <location>
        <begin position="345"/>
        <end position="348"/>
    </location>
    <ligand>
        <name>substrate</name>
    </ligand>
</feature>
<dbReference type="GO" id="GO:0003824">
    <property type="term" value="F:catalytic activity"/>
    <property type="evidence" value="ECO:0007669"/>
    <property type="project" value="InterPro"/>
</dbReference>
<reference evidence="4 5" key="1">
    <citation type="submission" date="2019-06" db="EMBL/GenBank/DDBJ databases">
        <title>Sequencing the genomes of 1000 actinobacteria strains.</title>
        <authorList>
            <person name="Klenk H.-P."/>
        </authorList>
    </citation>
    <scope>NUCLEOTIDE SEQUENCE [LARGE SCALE GENOMIC DNA]</scope>
    <source>
        <strain evidence="4 5">DSM 45679</strain>
    </source>
</reference>
<sequence length="490" mass="51789">MSDPVSAALGLRPGKIIAVHLNYPCRAAQRGRTPRNGSYFLKATSSLAGHCGEVSRPAGTELLAFEGEIALVIGKRGRRIDPAEAWSHVGWVTAANDLGLYELRHADRGSNLRAKSGDGFTPLGPDFLPADRVDPAALRVRTWLGGELVQSGTTDTLLFSFADLIADLSRMSTLEPGDVILTGTPAGASVATPGEAIEVEVDSTDPERPARTGRLRTTVVEGPALGGPGAAPVSDPGLRAEAYGTSESTVDDIAERLTTVAVATLAAQLRKRGLDNAAIDGVRPARPGSRFAGRARTLRYLPLREDLFTEHGTGFNAQKRAVESVRPGEVLVMEARGERNAGTIGDILALRAQLRGAAAVVTDGGLRDAAVVAELELPVFHGGQHPSVLGRKHVPWEIDVAVGCGGAAVLPGDLVVGDDDGVLVIPPALAEEVLADAAEQELREEFITEQVRTGKQINGLYPLEGRWLEAYRSWRASRTADQTDSGKDSQ</sequence>
<dbReference type="Gene3D" id="3.90.850.10">
    <property type="entry name" value="Fumarylacetoacetase-like, C-terminal domain"/>
    <property type="match status" value="1"/>
</dbReference>
<keyword evidence="2" id="KW-0460">Magnesium</keyword>
<dbReference type="RefSeq" id="WP_142002870.1">
    <property type="nucleotide sequence ID" value="NZ_VFML01000002.1"/>
</dbReference>
<keyword evidence="5" id="KW-1185">Reference proteome</keyword>
<dbReference type="GO" id="GO:0046872">
    <property type="term" value="F:metal ion binding"/>
    <property type="evidence" value="ECO:0007669"/>
    <property type="project" value="UniProtKB-KW"/>
</dbReference>
<dbReference type="NCBIfam" id="NF006093">
    <property type="entry name" value="PRK08245.1"/>
    <property type="match status" value="1"/>
</dbReference>
<feature type="binding site" evidence="2">
    <location>
        <position position="368"/>
    </location>
    <ligand>
        <name>Mg(2+)</name>
        <dbReference type="ChEBI" id="CHEBI:18420"/>
    </ligand>
</feature>
<evidence type="ECO:0000313" key="5">
    <source>
        <dbReference type="Proteomes" id="UP000320876"/>
    </source>
</evidence>
<comment type="caution">
    <text evidence="4">The sequence shown here is derived from an EMBL/GenBank/DDBJ whole genome shotgun (WGS) entry which is preliminary data.</text>
</comment>
<dbReference type="Pfam" id="PF03737">
    <property type="entry name" value="RraA-like"/>
    <property type="match status" value="1"/>
</dbReference>
<gene>
    <name evidence="4" type="ORF">FB471_5919</name>
</gene>
<proteinExistence type="predicted"/>
<feature type="domain" description="Fumarylacetoacetase-like C-terminal" evidence="3">
    <location>
        <begin position="15"/>
        <end position="220"/>
    </location>
</feature>
<dbReference type="PANTHER" id="PTHR11820:SF112">
    <property type="entry name" value="FUMARYLACETOACETATE HYDROLASE FAMILY PROTEIN (AFU_ORTHOLOGUE AFUA_1G02370)-RELATED"/>
    <property type="match status" value="1"/>
</dbReference>
<keyword evidence="1 2" id="KW-0479">Metal-binding</keyword>
<evidence type="ECO:0000256" key="2">
    <source>
        <dbReference type="PIRSR" id="PIRSR605493-1"/>
    </source>
</evidence>
<dbReference type="AlphaFoldDB" id="A0A542CSJ7"/>
<evidence type="ECO:0000256" key="1">
    <source>
        <dbReference type="ARBA" id="ARBA00022723"/>
    </source>
</evidence>
<accession>A0A542CSJ7</accession>
<dbReference type="SUPFAM" id="SSF89562">
    <property type="entry name" value="RraA-like"/>
    <property type="match status" value="1"/>
</dbReference>
<dbReference type="NCBIfam" id="NF009399">
    <property type="entry name" value="PRK12764.1"/>
    <property type="match status" value="1"/>
</dbReference>
<dbReference type="CDD" id="cd16841">
    <property type="entry name" value="RraA_family"/>
    <property type="match status" value="1"/>
</dbReference>
<protein>
    <submittedName>
        <fullName evidence="4">2-keto-4-pentenoate hydratase/2-oxohepta-3-ene-1,7-dioic acid hydratase in catechol pathway</fullName>
    </submittedName>
</protein>
<comment type="cofactor">
    <cofactor evidence="2">
        <name>Mg(2+)</name>
        <dbReference type="ChEBI" id="CHEBI:18420"/>
    </cofactor>
</comment>
<organism evidence="4 5">
    <name type="scientific">Amycolatopsis cihanbeyliensis</name>
    <dbReference type="NCBI Taxonomy" id="1128664"/>
    <lineage>
        <taxon>Bacteria</taxon>
        <taxon>Bacillati</taxon>
        <taxon>Actinomycetota</taxon>
        <taxon>Actinomycetes</taxon>
        <taxon>Pseudonocardiales</taxon>
        <taxon>Pseudonocardiaceae</taxon>
        <taxon>Amycolatopsis</taxon>
    </lineage>
</organism>
<dbReference type="Pfam" id="PF01557">
    <property type="entry name" value="FAA_hydrolase"/>
    <property type="match status" value="1"/>
</dbReference>
<dbReference type="InterPro" id="IPR036704">
    <property type="entry name" value="RraA/RraA-like_sf"/>
</dbReference>
<dbReference type="InterPro" id="IPR005493">
    <property type="entry name" value="RraA/RraA-like"/>
</dbReference>
<dbReference type="PANTHER" id="PTHR11820">
    <property type="entry name" value="ACYLPYRUVASE"/>
    <property type="match status" value="1"/>
</dbReference>
<dbReference type="SUPFAM" id="SSF56529">
    <property type="entry name" value="FAH"/>
    <property type="match status" value="1"/>
</dbReference>
<name>A0A542CSJ7_AMYCI</name>
<dbReference type="InterPro" id="IPR011234">
    <property type="entry name" value="Fumarylacetoacetase-like_C"/>
</dbReference>
<dbReference type="InterPro" id="IPR036663">
    <property type="entry name" value="Fumarylacetoacetase_C_sf"/>
</dbReference>
<dbReference type="OrthoDB" id="9805307at2"/>
<evidence type="ECO:0000313" key="4">
    <source>
        <dbReference type="EMBL" id="TQI93777.1"/>
    </source>
</evidence>
<dbReference type="Gene3D" id="3.50.30.40">
    <property type="entry name" value="Ribonuclease E inhibitor RraA/RraA-like"/>
    <property type="match status" value="1"/>
</dbReference>
<feature type="binding site" evidence="2">
    <location>
        <position position="367"/>
    </location>
    <ligand>
        <name>substrate</name>
    </ligand>
</feature>
<dbReference type="Proteomes" id="UP000320876">
    <property type="component" value="Unassembled WGS sequence"/>
</dbReference>